<feature type="domain" description="Protein kinase" evidence="16">
    <location>
        <begin position="516"/>
        <end position="775"/>
    </location>
</feature>
<dbReference type="CDD" id="cd00192">
    <property type="entry name" value="PTKc"/>
    <property type="match status" value="1"/>
</dbReference>
<dbReference type="Proteomes" id="UP000663828">
    <property type="component" value="Unassembled WGS sequence"/>
</dbReference>
<dbReference type="GO" id="GO:0004715">
    <property type="term" value="F:non-membrane spanning protein tyrosine kinase activity"/>
    <property type="evidence" value="ECO:0007669"/>
    <property type="project" value="UniProtKB-EC"/>
</dbReference>
<protein>
    <recommendedName>
        <fullName evidence="14">Tyrosine-protein kinase</fullName>
        <ecNumber evidence="14">2.7.10.2</ecNumber>
    </recommendedName>
</protein>
<evidence type="ECO:0000256" key="12">
    <source>
        <dbReference type="PROSITE-ProRule" id="PRU00191"/>
    </source>
</evidence>
<evidence type="ECO:0000256" key="14">
    <source>
        <dbReference type="RuleBase" id="RU362096"/>
    </source>
</evidence>
<feature type="domain" description="SH2" evidence="15">
    <location>
        <begin position="408"/>
        <end position="504"/>
    </location>
</feature>
<dbReference type="Gene3D" id="1.20.1270.60">
    <property type="entry name" value="Arfaptin homology (AH) domain/BAR domain"/>
    <property type="match status" value="1"/>
</dbReference>
<keyword evidence="12" id="KW-0727">SH2 domain</keyword>
<keyword evidence="4 14" id="KW-0418">Kinase</keyword>
<evidence type="ECO:0000256" key="2">
    <source>
        <dbReference type="ARBA" id="ARBA00022679"/>
    </source>
</evidence>
<organism evidence="17 18">
    <name type="scientific">Adineta ricciae</name>
    <name type="common">Rotifer</name>
    <dbReference type="NCBI Taxonomy" id="249248"/>
    <lineage>
        <taxon>Eukaryota</taxon>
        <taxon>Metazoa</taxon>
        <taxon>Spiralia</taxon>
        <taxon>Gnathifera</taxon>
        <taxon>Rotifera</taxon>
        <taxon>Eurotatoria</taxon>
        <taxon>Bdelloidea</taxon>
        <taxon>Adinetida</taxon>
        <taxon>Adinetidae</taxon>
        <taxon>Adineta</taxon>
    </lineage>
</organism>
<dbReference type="GO" id="GO:0050793">
    <property type="term" value="P:regulation of developmental process"/>
    <property type="evidence" value="ECO:0007669"/>
    <property type="project" value="UniProtKB-ARBA"/>
</dbReference>
<keyword evidence="18" id="KW-1185">Reference proteome</keyword>
<feature type="binding site" evidence="11">
    <location>
        <position position="642"/>
    </location>
    <ligand>
        <name>Mg(2+)</name>
        <dbReference type="ChEBI" id="CHEBI:18420"/>
    </ligand>
</feature>
<dbReference type="PROSITE" id="PS50011">
    <property type="entry name" value="PROTEIN_KINASE_DOM"/>
    <property type="match status" value="1"/>
</dbReference>
<feature type="binding site" evidence="10">
    <location>
        <position position="641"/>
    </location>
    <ligand>
        <name>ATP</name>
        <dbReference type="ChEBI" id="CHEBI:30616"/>
    </ligand>
</feature>
<dbReference type="InterPro" id="IPR036860">
    <property type="entry name" value="SH2_dom_sf"/>
</dbReference>
<keyword evidence="7 14" id="KW-0829">Tyrosine-protein kinase</keyword>
<comment type="caution">
    <text evidence="17">The sequence shown here is derived from an EMBL/GenBank/DDBJ whole genome shotgun (WGS) entry which is preliminary data.</text>
</comment>
<dbReference type="SUPFAM" id="SSF103657">
    <property type="entry name" value="BAR/IMD domain-like"/>
    <property type="match status" value="1"/>
</dbReference>
<evidence type="ECO:0000256" key="11">
    <source>
        <dbReference type="PIRSR" id="PIRSR000615-3"/>
    </source>
</evidence>
<comment type="subcellular location">
    <subcellularLocation>
        <location evidence="1">Endomembrane system</location>
    </subcellularLocation>
</comment>
<dbReference type="EMBL" id="CAJNOR010000116">
    <property type="protein sequence ID" value="CAF0804169.1"/>
    <property type="molecule type" value="Genomic_DNA"/>
</dbReference>
<dbReference type="SMART" id="SM00252">
    <property type="entry name" value="SH2"/>
    <property type="match status" value="1"/>
</dbReference>
<dbReference type="InterPro" id="IPR008266">
    <property type="entry name" value="Tyr_kinase_AS"/>
</dbReference>
<dbReference type="SMART" id="SM00219">
    <property type="entry name" value="TyrKc"/>
    <property type="match status" value="1"/>
</dbReference>
<dbReference type="InterPro" id="IPR011009">
    <property type="entry name" value="Kinase-like_dom_sf"/>
</dbReference>
<evidence type="ECO:0000259" key="15">
    <source>
        <dbReference type="PROSITE" id="PS50001"/>
    </source>
</evidence>
<dbReference type="Gene3D" id="1.10.510.10">
    <property type="entry name" value="Transferase(Phosphotransferase) domain 1"/>
    <property type="match status" value="1"/>
</dbReference>
<keyword evidence="3 10" id="KW-0547">Nucleotide-binding</keyword>
<dbReference type="GO" id="GO:0048468">
    <property type="term" value="P:cell development"/>
    <property type="evidence" value="ECO:0007669"/>
    <property type="project" value="UniProtKB-ARBA"/>
</dbReference>
<dbReference type="InterPro" id="IPR001245">
    <property type="entry name" value="Ser-Thr/Tyr_kinase_cat_dom"/>
</dbReference>
<dbReference type="GO" id="GO:0005524">
    <property type="term" value="F:ATP binding"/>
    <property type="evidence" value="ECO:0007669"/>
    <property type="project" value="UniProtKB-UniRule"/>
</dbReference>
<gene>
    <name evidence="17" type="ORF">XAT740_LOCUS3129</name>
</gene>
<dbReference type="PROSITE" id="PS50001">
    <property type="entry name" value="SH2"/>
    <property type="match status" value="1"/>
</dbReference>
<sequence length="775" mass="90648">MSHRTSEKFANCFSNHDGCRILSLIINDEYKILQETKKLFEKRIALDEQYARNLQELATNADRLATPTNPHPLVSISRDVFLQWSHLAALITSRAEEIRGTTLEGSMKQLMENKVDSRKYLDEEKRQYDAEHRKAKQDIVESEKRYADEIKVYTAKNNELTKLQTNARKSDESRIKSLKDAVLDKRGSVYRAHNDYVHKIREYNFIDEQYTYNIRNLVKYHEESQLILNKSWQNLLDNIASYPSYYSDQSETVELARQTVRTINLQHCYDQICDVHSNTPPLTTTPEMFNQSLLQSSNLSKLKVDQFIVDSSTKQDLKQKIDTLTENISRFISKPTNSNRDKLTYFSRKDTFQQEQLARQLQTRRTWEQELFNELKEITAKFGYNFVDDGSEPDSDDELTDQLKDQPYFHGVIPRSQSVSQLKEKGDYLVRVNEQGRTVLSVYWSNSNNSTQLKDSHFYIIEQDNMFSLQHNGIAMPSVNELIAYYKRQKLELRDNGIRLIRPIARPDYMVNNDEVSTMEALGKGHFGEVSRGEYRGQKLAIKTLRSSGANLTEKERQNFINEAFLLQQYRHKNIVKFIGIAAMRDPMMILMELIEQGSLDKYLKKQDYRVSQLIQMCYDIAKGMAYLEKCNVIHRDLAARNCLVDKRGRIKVADFGLSRCLQSDEEYFCQVKEVPVRWWAIEVFSNGSYTVKADVWSYGVTAWEVFSKAELPYPDIKFSHAVIDALKCGERLRQPERCPPKIFSILEPCWFLYPKDRPSFEKLVELLKKEKRLF</sequence>
<dbReference type="EC" id="2.7.10.2" evidence="14"/>
<dbReference type="GO" id="GO:0030182">
    <property type="term" value="P:neuron differentiation"/>
    <property type="evidence" value="ECO:0007669"/>
    <property type="project" value="UniProtKB-ARBA"/>
</dbReference>
<feature type="binding site" evidence="11">
    <location>
        <position position="655"/>
    </location>
    <ligand>
        <name>Mg(2+)</name>
        <dbReference type="ChEBI" id="CHEBI:18420"/>
    </ligand>
</feature>
<evidence type="ECO:0000256" key="1">
    <source>
        <dbReference type="ARBA" id="ARBA00004308"/>
    </source>
</evidence>
<dbReference type="InterPro" id="IPR020635">
    <property type="entry name" value="Tyr_kinase_cat_dom"/>
</dbReference>
<dbReference type="GO" id="GO:0012505">
    <property type="term" value="C:endomembrane system"/>
    <property type="evidence" value="ECO:0007669"/>
    <property type="project" value="UniProtKB-SubCell"/>
</dbReference>
<accession>A0A813SXT8</accession>
<keyword evidence="5 10" id="KW-0067">ATP-binding</keyword>
<dbReference type="PROSITE" id="PS00107">
    <property type="entry name" value="PROTEIN_KINASE_ATP"/>
    <property type="match status" value="1"/>
</dbReference>
<evidence type="ECO:0000256" key="3">
    <source>
        <dbReference type="ARBA" id="ARBA00022741"/>
    </source>
</evidence>
<keyword evidence="6" id="KW-0472">Membrane</keyword>
<name>A0A813SXT8_ADIRI</name>
<evidence type="ECO:0000256" key="8">
    <source>
        <dbReference type="ARBA" id="ARBA00051245"/>
    </source>
</evidence>
<evidence type="ECO:0000256" key="5">
    <source>
        <dbReference type="ARBA" id="ARBA00022840"/>
    </source>
</evidence>
<dbReference type="Pfam" id="PF00017">
    <property type="entry name" value="SH2"/>
    <property type="match status" value="1"/>
</dbReference>
<evidence type="ECO:0000256" key="10">
    <source>
        <dbReference type="PIRSR" id="PIRSR000615-2"/>
    </source>
</evidence>
<dbReference type="InterPro" id="IPR027267">
    <property type="entry name" value="AH/BAR_dom_sf"/>
</dbReference>
<evidence type="ECO:0000313" key="17">
    <source>
        <dbReference type="EMBL" id="CAF0804169.1"/>
    </source>
</evidence>
<keyword evidence="11" id="KW-0460">Magnesium</keyword>
<dbReference type="InterPro" id="IPR000719">
    <property type="entry name" value="Prot_kinase_dom"/>
</dbReference>
<proteinExistence type="inferred from homology"/>
<reference evidence="17" key="1">
    <citation type="submission" date="2021-02" db="EMBL/GenBank/DDBJ databases">
        <authorList>
            <person name="Nowell W R."/>
        </authorList>
    </citation>
    <scope>NUCLEOTIDE SEQUENCE</scope>
</reference>
<evidence type="ECO:0000313" key="18">
    <source>
        <dbReference type="Proteomes" id="UP000663828"/>
    </source>
</evidence>
<dbReference type="PANTHER" id="PTHR24418">
    <property type="entry name" value="TYROSINE-PROTEIN KINASE"/>
    <property type="match status" value="1"/>
</dbReference>
<evidence type="ECO:0000259" key="16">
    <source>
        <dbReference type="PROSITE" id="PS50011"/>
    </source>
</evidence>
<evidence type="ECO:0000256" key="13">
    <source>
        <dbReference type="PROSITE-ProRule" id="PRU10141"/>
    </source>
</evidence>
<dbReference type="FunFam" id="1.10.510.10:FF:001512">
    <property type="entry name" value="Receptor tyrosine-protein kinase erbB-2"/>
    <property type="match status" value="1"/>
</dbReference>
<evidence type="ECO:0000256" key="7">
    <source>
        <dbReference type="ARBA" id="ARBA00023137"/>
    </source>
</evidence>
<dbReference type="Gene3D" id="3.30.505.10">
    <property type="entry name" value="SH2 domain"/>
    <property type="match status" value="1"/>
</dbReference>
<dbReference type="Pfam" id="PF07714">
    <property type="entry name" value="PK_Tyr_Ser-Thr"/>
    <property type="match status" value="1"/>
</dbReference>
<dbReference type="InterPro" id="IPR017441">
    <property type="entry name" value="Protein_kinase_ATP_BS"/>
</dbReference>
<comment type="catalytic activity">
    <reaction evidence="8 14">
        <text>L-tyrosyl-[protein] + ATP = O-phospho-L-tyrosyl-[protein] + ADP + H(+)</text>
        <dbReference type="Rhea" id="RHEA:10596"/>
        <dbReference type="Rhea" id="RHEA-COMP:10136"/>
        <dbReference type="Rhea" id="RHEA-COMP:20101"/>
        <dbReference type="ChEBI" id="CHEBI:15378"/>
        <dbReference type="ChEBI" id="CHEBI:30616"/>
        <dbReference type="ChEBI" id="CHEBI:46858"/>
        <dbReference type="ChEBI" id="CHEBI:61978"/>
        <dbReference type="ChEBI" id="CHEBI:456216"/>
        <dbReference type="EC" id="2.7.10.2"/>
    </reaction>
</comment>
<feature type="active site" description="Proton acceptor" evidence="9">
    <location>
        <position position="637"/>
    </location>
</feature>
<comment type="similarity">
    <text evidence="14">Belongs to the protein kinase superfamily. Tyr protein kinase family.</text>
</comment>
<dbReference type="AlphaFoldDB" id="A0A813SXT8"/>
<dbReference type="SUPFAM" id="SSF56112">
    <property type="entry name" value="Protein kinase-like (PK-like)"/>
    <property type="match status" value="1"/>
</dbReference>
<evidence type="ECO:0000256" key="9">
    <source>
        <dbReference type="PIRSR" id="PIRSR000615-1"/>
    </source>
</evidence>
<dbReference type="InterPro" id="IPR000980">
    <property type="entry name" value="SH2"/>
</dbReference>
<dbReference type="PROSITE" id="PS00109">
    <property type="entry name" value="PROTEIN_KINASE_TYR"/>
    <property type="match status" value="1"/>
</dbReference>
<feature type="binding site" evidence="13">
    <location>
        <position position="543"/>
    </location>
    <ligand>
        <name>ATP</name>
        <dbReference type="ChEBI" id="CHEBI:30616"/>
    </ligand>
</feature>
<dbReference type="GO" id="GO:0046872">
    <property type="term" value="F:metal ion binding"/>
    <property type="evidence" value="ECO:0007669"/>
    <property type="project" value="UniProtKB-KW"/>
</dbReference>
<dbReference type="InterPro" id="IPR050198">
    <property type="entry name" value="Non-receptor_tyrosine_kinases"/>
</dbReference>
<dbReference type="PRINTS" id="PR00109">
    <property type="entry name" value="TYRKINASE"/>
</dbReference>
<keyword evidence="2 14" id="KW-0808">Transferase</keyword>
<keyword evidence="11" id="KW-0479">Metal-binding</keyword>
<dbReference type="SUPFAM" id="SSF55550">
    <property type="entry name" value="SH2 domain"/>
    <property type="match status" value="1"/>
</dbReference>
<evidence type="ECO:0000256" key="6">
    <source>
        <dbReference type="ARBA" id="ARBA00023136"/>
    </source>
</evidence>
<evidence type="ECO:0000256" key="4">
    <source>
        <dbReference type="ARBA" id="ARBA00022777"/>
    </source>
</evidence>